<dbReference type="InterPro" id="IPR040701">
    <property type="entry name" value="Bact_RF_family2"/>
</dbReference>
<organism evidence="1 2">
    <name type="scientific">Occultella aeris</name>
    <dbReference type="NCBI Taxonomy" id="2761496"/>
    <lineage>
        <taxon>Bacteria</taxon>
        <taxon>Bacillati</taxon>
        <taxon>Actinomycetota</taxon>
        <taxon>Actinomycetes</taxon>
        <taxon>Micrococcales</taxon>
        <taxon>Ruaniaceae</taxon>
        <taxon>Occultella</taxon>
    </lineage>
</organism>
<dbReference type="RefSeq" id="WP_156742400.1">
    <property type="nucleotide sequence ID" value="NZ_CACRYJ010000055.1"/>
</dbReference>
<evidence type="ECO:0000313" key="1">
    <source>
        <dbReference type="EMBL" id="VZO39045.1"/>
    </source>
</evidence>
<proteinExistence type="predicted"/>
<dbReference type="AlphaFoldDB" id="A0A7M4DNL4"/>
<evidence type="ECO:0000313" key="2">
    <source>
        <dbReference type="Proteomes" id="UP000419743"/>
    </source>
</evidence>
<accession>A0A7M4DNL4</accession>
<keyword evidence="2" id="KW-1185">Reference proteome</keyword>
<comment type="caution">
    <text evidence="1">The sequence shown here is derived from an EMBL/GenBank/DDBJ whole genome shotgun (WGS) entry which is preliminary data.</text>
</comment>
<dbReference type="Pfam" id="PF18844">
    <property type="entry name" value="baeRF_family2"/>
    <property type="match status" value="1"/>
</dbReference>
<sequence>MRLNVPELPAGEPVVTVILDATRTSESGDQTVLGRWADLRRQLHKQGIDGALLAAIDDTVSRPTWLSGPHGRVVVAAGSRVYLDRSLAAPPGVDRAVVGDAPHAFALARVADCGVRYLMVTVDRAGADLSLHDTTDLQATREQHSVEGDHDELAKPQLGPLAHKRIENRAEDSWERNAEVVATEIDRVVAERRPELLLLTGDLRAVSLVRADLGQSAREILSEVEGGARTEGVNNRALDAAVGAALDEFRDRRREAALDHLRQEQGRDGAAVSGVEDVVEVLRRGQVAELVITEEVAGPPSAIAQRLLWVGPGALELALTRSDLTDLGVTEPTELRADLAIGRAALEQGAGITVADAESVTLVDGVGAILRWNDASTPGETAYTRSTDRSRA</sequence>
<evidence type="ECO:0008006" key="3">
    <source>
        <dbReference type="Google" id="ProtNLM"/>
    </source>
</evidence>
<dbReference type="EMBL" id="CACRYJ010000055">
    <property type="protein sequence ID" value="VZO39045.1"/>
    <property type="molecule type" value="Genomic_DNA"/>
</dbReference>
<reference evidence="1 2" key="1">
    <citation type="submission" date="2019-11" db="EMBL/GenBank/DDBJ databases">
        <authorList>
            <person name="Criscuolo A."/>
        </authorList>
    </citation>
    <scope>NUCLEOTIDE SEQUENCE [LARGE SCALE GENOMIC DNA]</scope>
    <source>
        <strain evidence="1">CIP111667</strain>
    </source>
</reference>
<protein>
    <recommendedName>
        <fullName evidence="3">Peptide chain release factor 1</fullName>
    </recommendedName>
</protein>
<dbReference type="Proteomes" id="UP000419743">
    <property type="component" value="Unassembled WGS sequence"/>
</dbReference>
<name>A0A7M4DNL4_9MICO</name>
<gene>
    <name evidence="1" type="ORF">HALOF300_03745</name>
</gene>